<keyword evidence="7" id="KW-1185">Reference proteome</keyword>
<gene>
    <name evidence="6" type="ORF">DUNSADRAFT_1055</name>
</gene>
<dbReference type="NCBIfam" id="TIGR00365">
    <property type="entry name" value="Grx4 family monothiol glutaredoxin"/>
    <property type="match status" value="1"/>
</dbReference>
<dbReference type="InterPro" id="IPR004480">
    <property type="entry name" value="Monothiol_GRX-rel"/>
</dbReference>
<keyword evidence="2" id="KW-0479">Metal-binding</keyword>
<evidence type="ECO:0000313" key="7">
    <source>
        <dbReference type="Proteomes" id="UP000815325"/>
    </source>
</evidence>
<dbReference type="PANTHER" id="PTHR10293:SF73">
    <property type="entry name" value="GLUTAREDOXIN-3"/>
    <property type="match status" value="1"/>
</dbReference>
<keyword evidence="4" id="KW-0411">Iron-sulfur</keyword>
<comment type="caution">
    <text evidence="6">The sequence shown here is derived from an EMBL/GenBank/DDBJ whole genome shotgun (WGS) entry which is preliminary data.</text>
</comment>
<evidence type="ECO:0000313" key="6">
    <source>
        <dbReference type="EMBL" id="KAF5827260.1"/>
    </source>
</evidence>
<evidence type="ECO:0000259" key="5">
    <source>
        <dbReference type="PROSITE" id="PS51352"/>
    </source>
</evidence>
<dbReference type="Proteomes" id="UP000815325">
    <property type="component" value="Unassembled WGS sequence"/>
</dbReference>
<dbReference type="InterPro" id="IPR013766">
    <property type="entry name" value="Thioredoxin_domain"/>
</dbReference>
<sequence length="222" mass="23668">MALKDATSLQTVEAAASSGQLVVLHYWAQWCEPCKHMDKVMAQLAAEHPQATFMRVEAEEVDQATIKHEVTTVPSFVFIKGGAIVDRLEGADAAALSAKVAAATGANQQGASGVAGAGKEGLEERLKSIIHQQPVMLFMKGSPSEPRCGFSRKVADALNSIGVPFGSFDILSDQAVREGMKAYGNWPTFPQLYVKGELLGGCDIVLQMQEAGELKSTITSML</sequence>
<dbReference type="InterPro" id="IPR036249">
    <property type="entry name" value="Thioredoxin-like_sf"/>
</dbReference>
<dbReference type="InterPro" id="IPR002109">
    <property type="entry name" value="Glutaredoxin"/>
</dbReference>
<evidence type="ECO:0000256" key="4">
    <source>
        <dbReference type="ARBA" id="ARBA00023014"/>
    </source>
</evidence>
<evidence type="ECO:0000256" key="2">
    <source>
        <dbReference type="ARBA" id="ARBA00022723"/>
    </source>
</evidence>
<reference evidence="6" key="1">
    <citation type="submission" date="2017-08" db="EMBL/GenBank/DDBJ databases">
        <authorList>
            <person name="Polle J.E."/>
            <person name="Barry K."/>
            <person name="Cushman J."/>
            <person name="Schmutz J."/>
            <person name="Tran D."/>
            <person name="Hathwaick L.T."/>
            <person name="Yim W.C."/>
            <person name="Jenkins J."/>
            <person name="Mckie-Krisberg Z.M."/>
            <person name="Prochnik S."/>
            <person name="Lindquist E."/>
            <person name="Dockter R.B."/>
            <person name="Adam C."/>
            <person name="Molina H."/>
            <person name="Bunkerborg J."/>
            <person name="Jin E."/>
            <person name="Buchheim M."/>
            <person name="Magnuson J."/>
        </authorList>
    </citation>
    <scope>NUCLEOTIDE SEQUENCE</scope>
    <source>
        <strain evidence="6">CCAP 19/18</strain>
    </source>
</reference>
<evidence type="ECO:0000256" key="1">
    <source>
        <dbReference type="ARBA" id="ARBA00008983"/>
    </source>
</evidence>
<dbReference type="InterPro" id="IPR017937">
    <property type="entry name" value="Thioredoxin_CS"/>
</dbReference>
<proteinExistence type="inferred from homology"/>
<dbReference type="PROSITE" id="PS00194">
    <property type="entry name" value="THIOREDOXIN_1"/>
    <property type="match status" value="1"/>
</dbReference>
<dbReference type="SUPFAM" id="SSF52833">
    <property type="entry name" value="Thioredoxin-like"/>
    <property type="match status" value="2"/>
</dbReference>
<accession>A0ABQ7FY35</accession>
<feature type="domain" description="Thioredoxin" evidence="5">
    <location>
        <begin position="1"/>
        <end position="105"/>
    </location>
</feature>
<dbReference type="PROSITE" id="PS51352">
    <property type="entry name" value="THIOREDOXIN_2"/>
    <property type="match status" value="1"/>
</dbReference>
<dbReference type="Gene3D" id="3.40.30.10">
    <property type="entry name" value="Glutaredoxin"/>
    <property type="match status" value="2"/>
</dbReference>
<organism evidence="6 7">
    <name type="scientific">Dunaliella salina</name>
    <name type="common">Green alga</name>
    <name type="synonym">Protococcus salinus</name>
    <dbReference type="NCBI Taxonomy" id="3046"/>
    <lineage>
        <taxon>Eukaryota</taxon>
        <taxon>Viridiplantae</taxon>
        <taxon>Chlorophyta</taxon>
        <taxon>core chlorophytes</taxon>
        <taxon>Chlorophyceae</taxon>
        <taxon>CS clade</taxon>
        <taxon>Chlamydomonadales</taxon>
        <taxon>Dunaliellaceae</taxon>
        <taxon>Dunaliella</taxon>
    </lineage>
</organism>
<dbReference type="Pfam" id="PF00085">
    <property type="entry name" value="Thioredoxin"/>
    <property type="match status" value="1"/>
</dbReference>
<dbReference type="EMBL" id="MU070546">
    <property type="protein sequence ID" value="KAF5827260.1"/>
    <property type="molecule type" value="Genomic_DNA"/>
</dbReference>
<name>A0ABQ7FY35_DUNSA</name>
<comment type="similarity">
    <text evidence="1">Belongs to the glutaredoxin family. CGFS subfamily.</text>
</comment>
<protein>
    <submittedName>
        <fullName evidence="6">Thioredoxin-like protein</fullName>
    </submittedName>
</protein>
<dbReference type="PROSITE" id="PS51354">
    <property type="entry name" value="GLUTAREDOXIN_2"/>
    <property type="match status" value="1"/>
</dbReference>
<keyword evidence="3" id="KW-0408">Iron</keyword>
<dbReference type="Pfam" id="PF00462">
    <property type="entry name" value="Glutaredoxin"/>
    <property type="match status" value="1"/>
</dbReference>
<dbReference type="InterPro" id="IPR033658">
    <property type="entry name" value="GRX_PICOT-like"/>
</dbReference>
<evidence type="ECO:0000256" key="3">
    <source>
        <dbReference type="ARBA" id="ARBA00023004"/>
    </source>
</evidence>
<dbReference type="PANTHER" id="PTHR10293">
    <property type="entry name" value="GLUTAREDOXIN FAMILY MEMBER"/>
    <property type="match status" value="1"/>
</dbReference>
<dbReference type="CDD" id="cd03028">
    <property type="entry name" value="GRX_PICOT_like"/>
    <property type="match status" value="1"/>
</dbReference>